<organism evidence="2 3">
    <name type="scientific">Dactylellina haptotyla (strain CBS 200.50)</name>
    <name type="common">Nematode-trapping fungus</name>
    <name type="synonym">Monacrosporium haptotylum</name>
    <dbReference type="NCBI Taxonomy" id="1284197"/>
    <lineage>
        <taxon>Eukaryota</taxon>
        <taxon>Fungi</taxon>
        <taxon>Dikarya</taxon>
        <taxon>Ascomycota</taxon>
        <taxon>Pezizomycotina</taxon>
        <taxon>Orbiliomycetes</taxon>
        <taxon>Orbiliales</taxon>
        <taxon>Orbiliaceae</taxon>
        <taxon>Dactylellina</taxon>
    </lineage>
</organism>
<feature type="domain" description="F-box" evidence="1">
    <location>
        <begin position="1"/>
        <end position="46"/>
    </location>
</feature>
<dbReference type="HOGENOM" id="CLU_038189_0_0_1"/>
<dbReference type="Pfam" id="PF00646">
    <property type="entry name" value="F-box"/>
    <property type="match status" value="1"/>
</dbReference>
<evidence type="ECO:0000313" key="2">
    <source>
        <dbReference type="EMBL" id="EPS40658.1"/>
    </source>
</evidence>
<gene>
    <name evidence="2" type="ORF">H072_5470</name>
</gene>
<proteinExistence type="predicted"/>
<dbReference type="eggNOG" id="ENOG502SP9Q">
    <property type="taxonomic scope" value="Eukaryota"/>
</dbReference>
<dbReference type="AlphaFoldDB" id="S8BMF3"/>
<dbReference type="CDD" id="cd09917">
    <property type="entry name" value="F-box_SF"/>
    <property type="match status" value="1"/>
</dbReference>
<dbReference type="EMBL" id="AQGS01000285">
    <property type="protein sequence ID" value="EPS40658.1"/>
    <property type="molecule type" value="Genomic_DNA"/>
</dbReference>
<dbReference type="OMA" id="RMITTWE"/>
<dbReference type="SUPFAM" id="SSF81383">
    <property type="entry name" value="F-box domain"/>
    <property type="match status" value="1"/>
</dbReference>
<keyword evidence="3" id="KW-1185">Reference proteome</keyword>
<dbReference type="OrthoDB" id="3481585at2759"/>
<reference evidence="3" key="2">
    <citation type="submission" date="2013-04" db="EMBL/GenBank/DDBJ databases">
        <title>Genomic mechanisms accounting for the adaptation to parasitism in nematode-trapping fungi.</title>
        <authorList>
            <person name="Ahren D.G."/>
        </authorList>
    </citation>
    <scope>NUCLEOTIDE SEQUENCE [LARGE SCALE GENOMIC DNA]</scope>
    <source>
        <strain evidence="3">CBS 200.50</strain>
    </source>
</reference>
<comment type="caution">
    <text evidence="2">The sequence shown here is derived from an EMBL/GenBank/DDBJ whole genome shotgun (WGS) entry which is preliminary data.</text>
</comment>
<evidence type="ECO:0000313" key="3">
    <source>
        <dbReference type="Proteomes" id="UP000015100"/>
    </source>
</evidence>
<dbReference type="Proteomes" id="UP000015100">
    <property type="component" value="Unassembled WGS sequence"/>
</dbReference>
<dbReference type="SMART" id="SM00256">
    <property type="entry name" value="FBOX"/>
    <property type="match status" value="1"/>
</dbReference>
<evidence type="ECO:0000259" key="1">
    <source>
        <dbReference type="PROSITE" id="PS50181"/>
    </source>
</evidence>
<protein>
    <recommendedName>
        <fullName evidence="1">F-box domain-containing protein</fullName>
    </recommendedName>
</protein>
<reference evidence="2 3" key="1">
    <citation type="journal article" date="2013" name="PLoS Genet.">
        <title>Genomic mechanisms accounting for the adaptation to parasitism in nematode-trapping fungi.</title>
        <authorList>
            <person name="Meerupati T."/>
            <person name="Andersson K.M."/>
            <person name="Friman E."/>
            <person name="Kumar D."/>
            <person name="Tunlid A."/>
            <person name="Ahren D."/>
        </authorList>
    </citation>
    <scope>NUCLEOTIDE SEQUENCE [LARGE SCALE GENOMIC DNA]</scope>
    <source>
        <strain evidence="2 3">CBS 200.50</strain>
    </source>
</reference>
<accession>S8BMF3</accession>
<dbReference type="InterPro" id="IPR001810">
    <property type="entry name" value="F-box_dom"/>
</dbReference>
<name>S8BMF3_DACHA</name>
<dbReference type="InterPro" id="IPR036047">
    <property type="entry name" value="F-box-like_dom_sf"/>
</dbReference>
<sequence length="459" mass="53972">MYLLPVELQQQIIQRLDPIGLISLSHTCRRLRHLISPGRGKIVEWLIALESRRTYGPPIYHKTTDGTVEPDWNIEKWEASRWACTACLQMLPHIAFDNHSLLKLAYRKPDSGSSASTELLTSWVPTLRGKKWGKQERLARANEQKQSAQYNPDKPCGYKRWRRRCNECLYQAGLLGPQISHWGGYMGGTRKLPIRRSRLLNFQSPLDRWFPGIAEFLENKPPSFIPRVFRPMRWNTADEPWTMYMVRCPSCERWQELRMFRFGATYVNWKPSHNGLGELEYWATWQGGGLKKIQFDEISCSSCFAAKSGRDAMEQELLEWFDVPAFVYRLAMEARLNMPSCRLHHPNFKIPQYHKELRKLLREMAAERKAQPEALRSIDVATLHLRHHHFRELWERVKENEPHHSTIVETGSEYFTQWLYNFHEAEAHWQWIAAVQKEVRANPGILADWALSRNPESLR</sequence>
<dbReference type="PROSITE" id="PS50181">
    <property type="entry name" value="FBOX"/>
    <property type="match status" value="1"/>
</dbReference>